<gene>
    <name evidence="1" type="ORF">TIFTF001_034365</name>
</gene>
<evidence type="ECO:0000313" key="2">
    <source>
        <dbReference type="Proteomes" id="UP001187192"/>
    </source>
</evidence>
<dbReference type="EMBL" id="BTGU01000224">
    <property type="protein sequence ID" value="GMN65279.1"/>
    <property type="molecule type" value="Genomic_DNA"/>
</dbReference>
<organism evidence="1 2">
    <name type="scientific">Ficus carica</name>
    <name type="common">Common fig</name>
    <dbReference type="NCBI Taxonomy" id="3494"/>
    <lineage>
        <taxon>Eukaryota</taxon>
        <taxon>Viridiplantae</taxon>
        <taxon>Streptophyta</taxon>
        <taxon>Embryophyta</taxon>
        <taxon>Tracheophyta</taxon>
        <taxon>Spermatophyta</taxon>
        <taxon>Magnoliopsida</taxon>
        <taxon>eudicotyledons</taxon>
        <taxon>Gunneridae</taxon>
        <taxon>Pentapetalae</taxon>
        <taxon>rosids</taxon>
        <taxon>fabids</taxon>
        <taxon>Rosales</taxon>
        <taxon>Moraceae</taxon>
        <taxon>Ficeae</taxon>
        <taxon>Ficus</taxon>
    </lineage>
</organism>
<protein>
    <submittedName>
        <fullName evidence="1">Uncharacterized protein</fullName>
    </submittedName>
</protein>
<comment type="caution">
    <text evidence="1">The sequence shown here is derived from an EMBL/GenBank/DDBJ whole genome shotgun (WGS) entry which is preliminary data.</text>
</comment>
<dbReference type="Proteomes" id="UP001187192">
    <property type="component" value="Unassembled WGS sequence"/>
</dbReference>
<sequence length="135" mass="14735">MCTTTCLHELGNTQQLKTFSVYAVGEVVLTSYVCPEFVAPIDRNNSFSAKLNRYTVTRVMFTVSRIFPVSSISSVPAPSGRFSSSSTPAPICCCQRLCALCTHPIGHLLPRGSSDEAPSEAWEKKVSRCPDNPVF</sequence>
<name>A0AA88E7S4_FICCA</name>
<evidence type="ECO:0000313" key="1">
    <source>
        <dbReference type="EMBL" id="GMN65279.1"/>
    </source>
</evidence>
<dbReference type="AlphaFoldDB" id="A0AA88E7S4"/>
<reference evidence="1" key="1">
    <citation type="submission" date="2023-07" db="EMBL/GenBank/DDBJ databases">
        <title>draft genome sequence of fig (Ficus carica).</title>
        <authorList>
            <person name="Takahashi T."/>
            <person name="Nishimura K."/>
        </authorList>
    </citation>
    <scope>NUCLEOTIDE SEQUENCE</scope>
</reference>
<proteinExistence type="predicted"/>
<accession>A0AA88E7S4</accession>
<keyword evidence="2" id="KW-1185">Reference proteome</keyword>